<dbReference type="SMART" id="SM00409">
    <property type="entry name" value="IG"/>
    <property type="match status" value="1"/>
</dbReference>
<protein>
    <recommendedName>
        <fullName evidence="9">Ig-like domain-containing protein</fullName>
    </recommendedName>
</protein>
<keyword evidence="11" id="KW-1185">Reference proteome</keyword>
<dbReference type="SMART" id="SM00406">
    <property type="entry name" value="IGv"/>
    <property type="match status" value="1"/>
</dbReference>
<keyword evidence="8" id="KW-0812">Transmembrane</keyword>
<evidence type="ECO:0000256" key="7">
    <source>
        <dbReference type="ARBA" id="ARBA00023180"/>
    </source>
</evidence>
<dbReference type="EMBL" id="JADWDJ010000024">
    <property type="protein sequence ID" value="KAG5261428.1"/>
    <property type="molecule type" value="Genomic_DNA"/>
</dbReference>
<evidence type="ECO:0000313" key="10">
    <source>
        <dbReference type="EMBL" id="KAG5261428.1"/>
    </source>
</evidence>
<accession>A0AAV6FFH0</accession>
<feature type="transmembrane region" description="Helical" evidence="8">
    <location>
        <begin position="195"/>
        <end position="215"/>
    </location>
</feature>
<dbReference type="GO" id="GO:0009617">
    <property type="term" value="P:response to bacterium"/>
    <property type="evidence" value="ECO:0007669"/>
    <property type="project" value="TreeGrafter"/>
</dbReference>
<dbReference type="InterPro" id="IPR013783">
    <property type="entry name" value="Ig-like_fold"/>
</dbReference>
<dbReference type="Proteomes" id="UP000823561">
    <property type="component" value="Chromosome 24"/>
</dbReference>
<gene>
    <name evidence="10" type="ORF">AALO_G00304390</name>
</gene>
<comment type="caution">
    <text evidence="10">The sequence shown here is derived from an EMBL/GenBank/DDBJ whole genome shotgun (WGS) entry which is preliminary data.</text>
</comment>
<dbReference type="PANTHER" id="PTHR19433:SF111">
    <property type="entry name" value="T CELL RECEPTOR ALPHA VARIABLE 4"/>
    <property type="match status" value="1"/>
</dbReference>
<keyword evidence="4" id="KW-0391">Immunity</keyword>
<evidence type="ECO:0000256" key="5">
    <source>
        <dbReference type="ARBA" id="ARBA00023136"/>
    </source>
</evidence>
<keyword evidence="2" id="KW-1003">Cell membrane</keyword>
<sequence>MHIHTQVEDITPCLKTLLHCTCTHTHTHTCTMVNSLAFCRMGVLLAVFSMSMSTSVVVREGQSVQMNCSHSVSASGYNSFIWLKQPSRSPPVCILTINYYQGPDRLKTESMKPSARYHNGYSDANASWTLNALASMSALEIRNVSVSDSGLYYCGKSEDGCMDFHNVTYLTVTDESDAELLDTAEEGRSWECGTVVLVLGVLSAVLSLVLVILILTKCRGGQNSASGHHTSSPPDQMQDSDSLNYAALSVSANKKRRSNLQTDHSHVLYAATR</sequence>
<reference evidence="10" key="1">
    <citation type="submission" date="2020-10" db="EMBL/GenBank/DDBJ databases">
        <title>Chromosome-scale genome assembly of the Allis shad, Alosa alosa.</title>
        <authorList>
            <person name="Margot Z."/>
            <person name="Christophe K."/>
            <person name="Cabau C."/>
            <person name="Louis A."/>
            <person name="Berthelot C."/>
            <person name="Parey E."/>
            <person name="Roest Crollius H."/>
            <person name="Montfort J."/>
            <person name="Robinson-Rechavi M."/>
            <person name="Bucao C."/>
            <person name="Bouchez O."/>
            <person name="Gislard M."/>
            <person name="Lluch J."/>
            <person name="Milhes M."/>
            <person name="Lampietro C."/>
            <person name="Lopez Roques C."/>
            <person name="Donnadieu C."/>
            <person name="Braasch I."/>
            <person name="Desvignes T."/>
            <person name="Postlethwait J."/>
            <person name="Bobe J."/>
            <person name="Guiguen Y."/>
        </authorList>
    </citation>
    <scope>NUCLEOTIDE SEQUENCE</scope>
    <source>
        <strain evidence="10">M-15738</strain>
        <tissue evidence="10">Blood</tissue>
    </source>
</reference>
<evidence type="ECO:0000256" key="6">
    <source>
        <dbReference type="ARBA" id="ARBA00023157"/>
    </source>
</evidence>
<evidence type="ECO:0000259" key="9">
    <source>
        <dbReference type="PROSITE" id="PS50835"/>
    </source>
</evidence>
<keyword evidence="6" id="KW-1015">Disulfide bond</keyword>
<proteinExistence type="predicted"/>
<comment type="subcellular location">
    <subcellularLocation>
        <location evidence="1">Cell membrane</location>
    </subcellularLocation>
</comment>
<keyword evidence="5 8" id="KW-0472">Membrane</keyword>
<feature type="domain" description="Ig-like" evidence="9">
    <location>
        <begin position="46"/>
        <end position="154"/>
    </location>
</feature>
<name>A0AAV6FFH0_9TELE</name>
<dbReference type="GO" id="GO:0005886">
    <property type="term" value="C:plasma membrane"/>
    <property type="evidence" value="ECO:0007669"/>
    <property type="project" value="UniProtKB-SubCell"/>
</dbReference>
<dbReference type="SUPFAM" id="SSF48726">
    <property type="entry name" value="Immunoglobulin"/>
    <property type="match status" value="1"/>
</dbReference>
<dbReference type="Pfam" id="PF07686">
    <property type="entry name" value="V-set"/>
    <property type="match status" value="1"/>
</dbReference>
<organism evidence="10 11">
    <name type="scientific">Alosa alosa</name>
    <name type="common">allis shad</name>
    <dbReference type="NCBI Taxonomy" id="278164"/>
    <lineage>
        <taxon>Eukaryota</taxon>
        <taxon>Metazoa</taxon>
        <taxon>Chordata</taxon>
        <taxon>Craniata</taxon>
        <taxon>Vertebrata</taxon>
        <taxon>Euteleostomi</taxon>
        <taxon>Actinopterygii</taxon>
        <taxon>Neopterygii</taxon>
        <taxon>Teleostei</taxon>
        <taxon>Clupei</taxon>
        <taxon>Clupeiformes</taxon>
        <taxon>Clupeoidei</taxon>
        <taxon>Clupeidae</taxon>
        <taxon>Alosa</taxon>
    </lineage>
</organism>
<dbReference type="AlphaFoldDB" id="A0AAV6FFH0"/>
<evidence type="ECO:0000256" key="1">
    <source>
        <dbReference type="ARBA" id="ARBA00004236"/>
    </source>
</evidence>
<dbReference type="Gene3D" id="2.60.40.10">
    <property type="entry name" value="Immunoglobulins"/>
    <property type="match status" value="1"/>
</dbReference>
<dbReference type="InterPro" id="IPR036179">
    <property type="entry name" value="Ig-like_dom_sf"/>
</dbReference>
<dbReference type="PROSITE" id="PS50835">
    <property type="entry name" value="IG_LIKE"/>
    <property type="match status" value="1"/>
</dbReference>
<dbReference type="InterPro" id="IPR007110">
    <property type="entry name" value="Ig-like_dom"/>
</dbReference>
<evidence type="ECO:0000313" key="11">
    <source>
        <dbReference type="Proteomes" id="UP000823561"/>
    </source>
</evidence>
<evidence type="ECO:0000256" key="3">
    <source>
        <dbReference type="ARBA" id="ARBA00022729"/>
    </source>
</evidence>
<dbReference type="GO" id="GO:0002376">
    <property type="term" value="P:immune system process"/>
    <property type="evidence" value="ECO:0007669"/>
    <property type="project" value="UniProtKB-KW"/>
</dbReference>
<dbReference type="InterPro" id="IPR013106">
    <property type="entry name" value="Ig_V-set"/>
</dbReference>
<dbReference type="InterPro" id="IPR003599">
    <property type="entry name" value="Ig_sub"/>
</dbReference>
<keyword evidence="8" id="KW-1133">Transmembrane helix</keyword>
<keyword evidence="3" id="KW-0732">Signal</keyword>
<evidence type="ECO:0000256" key="4">
    <source>
        <dbReference type="ARBA" id="ARBA00022859"/>
    </source>
</evidence>
<dbReference type="InterPro" id="IPR052051">
    <property type="entry name" value="TCR_complex_component"/>
</dbReference>
<evidence type="ECO:0000256" key="2">
    <source>
        <dbReference type="ARBA" id="ARBA00022475"/>
    </source>
</evidence>
<evidence type="ECO:0000256" key="8">
    <source>
        <dbReference type="SAM" id="Phobius"/>
    </source>
</evidence>
<keyword evidence="7" id="KW-0325">Glycoprotein</keyword>
<dbReference type="PANTHER" id="PTHR19433">
    <property type="entry name" value="T-CELL RECEPTOR ALPHA CHAIN V REGION-RELATED"/>
    <property type="match status" value="1"/>
</dbReference>